<proteinExistence type="predicted"/>
<reference evidence="1 2" key="1">
    <citation type="journal article" date="2015" name="Stand. Genomic Sci.">
        <title>Genomic Encyclopedia of Bacterial and Archaeal Type Strains, Phase III: the genomes of soil and plant-associated and newly described type strains.</title>
        <authorList>
            <person name="Whitman W.B."/>
            <person name="Woyke T."/>
            <person name="Klenk H.P."/>
            <person name="Zhou Y."/>
            <person name="Lilburn T.G."/>
            <person name="Beck B.J."/>
            <person name="De Vos P."/>
            <person name="Vandamme P."/>
            <person name="Eisen J.A."/>
            <person name="Garrity G."/>
            <person name="Hugenholtz P."/>
            <person name="Kyrpides N.C."/>
        </authorList>
    </citation>
    <scope>NUCLEOTIDE SEQUENCE [LARGE SCALE GENOMIC DNA]</scope>
    <source>
        <strain evidence="1 2">RF6</strain>
    </source>
</reference>
<dbReference type="RefSeq" id="WP_130454187.1">
    <property type="nucleotide sequence ID" value="NZ_QYAG01000001.1"/>
</dbReference>
<sequence length="304" mass="31640">MSASHGGTAPATTPTLRIRPELPLSWEDPDTIRIGFDRAVARVARPSAAQQRLLGRLRLGLPAGQLHAQSREVGATPREARELLAAIASALQPGLAPGFDLTLGGAGGDGAVAGRRPVRVALSSGGRQVPGFAQLLADSRVCVLDRDAPQLVVYVERFLEPLERAQAWLMLDLPHLRVRFTDTQLSVGPLVVPPGAPCHTCATLHLVDRDPALPVIAAQLVGTVPASETRLVGMCAASTVATIIAAWARGDPAAQRTRLTFPVAHGRIRGGPVSETIAAHPECACGELAAAETTPPALPPGGTP</sequence>
<dbReference type="Proteomes" id="UP000291832">
    <property type="component" value="Unassembled WGS sequence"/>
</dbReference>
<keyword evidence="2" id="KW-1185">Reference proteome</keyword>
<protein>
    <recommendedName>
        <fullName evidence="3">Bacteriocin biosynthesis cyclodehydratase domain-containing protein</fullName>
    </recommendedName>
</protein>
<dbReference type="EMBL" id="SHKI01000005">
    <property type="protein sequence ID" value="RZT64585.1"/>
    <property type="molecule type" value="Genomic_DNA"/>
</dbReference>
<evidence type="ECO:0000313" key="2">
    <source>
        <dbReference type="Proteomes" id="UP000291832"/>
    </source>
</evidence>
<organism evidence="1 2">
    <name type="scientific">Leucobacter luti</name>
    <dbReference type="NCBI Taxonomy" id="340320"/>
    <lineage>
        <taxon>Bacteria</taxon>
        <taxon>Bacillati</taxon>
        <taxon>Actinomycetota</taxon>
        <taxon>Actinomycetes</taxon>
        <taxon>Micrococcales</taxon>
        <taxon>Microbacteriaceae</taxon>
        <taxon>Leucobacter</taxon>
    </lineage>
</organism>
<dbReference type="AlphaFoldDB" id="A0A4Q7TUH3"/>
<accession>A0A4Q7TUH3</accession>
<dbReference type="Gene3D" id="3.40.50.720">
    <property type="entry name" value="NAD(P)-binding Rossmann-like Domain"/>
    <property type="match status" value="1"/>
</dbReference>
<dbReference type="OrthoDB" id="4426339at2"/>
<evidence type="ECO:0008006" key="3">
    <source>
        <dbReference type="Google" id="ProtNLM"/>
    </source>
</evidence>
<gene>
    <name evidence="1" type="ORF">EV139_2003</name>
</gene>
<comment type="caution">
    <text evidence="1">The sequence shown here is derived from an EMBL/GenBank/DDBJ whole genome shotgun (WGS) entry which is preliminary data.</text>
</comment>
<evidence type="ECO:0000313" key="1">
    <source>
        <dbReference type="EMBL" id="RZT64585.1"/>
    </source>
</evidence>
<name>A0A4Q7TUH3_9MICO</name>